<dbReference type="NCBIfam" id="TIGR00350">
    <property type="entry name" value="lytR_cpsA_psr"/>
    <property type="match status" value="1"/>
</dbReference>
<comment type="similarity">
    <text evidence="1">Belongs to the LytR/CpsA/Psr (LCP) family.</text>
</comment>
<keyword evidence="3" id="KW-0812">Transmembrane</keyword>
<dbReference type="InterPro" id="IPR050922">
    <property type="entry name" value="LytR/CpsA/Psr_CW_biosynth"/>
</dbReference>
<feature type="domain" description="Cell envelope-related transcriptional attenuator" evidence="4">
    <location>
        <begin position="136"/>
        <end position="291"/>
    </location>
</feature>
<sequence>MQDKKVDELLKQQVLEIMNEEQNTATEPDQPVRQIPNKENKSNKSYKKKRKNKHRFLKGLGITIMLLLVVVFLVIGTKPGRSFLYRAASNFVFGNVQNEEIETTAEDRKHVPGARHEKYVKNYLIFGIEEIGGARNTDSMMIASINTKDDTIKLTSLLRDSYVDIPGYKANKLNSAYSKGGADLLIETVEKNYKIRIDGYASVDFKSFEKIVDLLGGVTIELGEKEAKYLNKTNYISKKSNRNVKPGINKLNGNQAMGYCRVRKVETLGGANNDYGRVIRQQRVLKAMFESYTSMKNIVRILPITKECLGYVTTDLSQEQIEKAMEAVVENKITTMDTFRIPVDGTFEAPKKYNGIGYPIILDWEKNRIELYKYVFNDTEKEAVEALASQK</sequence>
<feature type="transmembrane region" description="Helical" evidence="3">
    <location>
        <begin position="56"/>
        <end position="76"/>
    </location>
</feature>
<evidence type="ECO:0000256" key="3">
    <source>
        <dbReference type="SAM" id="Phobius"/>
    </source>
</evidence>
<name>A0A839JXX7_9FIRM</name>
<keyword evidence="3" id="KW-0472">Membrane</keyword>
<dbReference type="PANTHER" id="PTHR33392:SF6">
    <property type="entry name" value="POLYISOPRENYL-TEICHOIC ACID--PEPTIDOGLYCAN TEICHOIC ACID TRANSFERASE TAGU"/>
    <property type="match status" value="1"/>
</dbReference>
<dbReference type="InterPro" id="IPR004474">
    <property type="entry name" value="LytR_CpsA_psr"/>
</dbReference>
<gene>
    <name evidence="5" type="ORF">H0486_04655</name>
</gene>
<dbReference type="RefSeq" id="WP_228351892.1">
    <property type="nucleotide sequence ID" value="NZ_JACEGA010000001.1"/>
</dbReference>
<accession>A0A839JXX7</accession>
<feature type="region of interest" description="Disordered" evidence="2">
    <location>
        <begin position="19"/>
        <end position="50"/>
    </location>
</feature>
<evidence type="ECO:0000259" key="4">
    <source>
        <dbReference type="Pfam" id="PF03816"/>
    </source>
</evidence>
<protein>
    <submittedName>
        <fullName evidence="5">LCP family protein</fullName>
    </submittedName>
</protein>
<dbReference type="Pfam" id="PF03816">
    <property type="entry name" value="LytR_cpsA_psr"/>
    <property type="match status" value="1"/>
</dbReference>
<dbReference type="Gene3D" id="3.40.630.190">
    <property type="entry name" value="LCP protein"/>
    <property type="match status" value="1"/>
</dbReference>
<dbReference type="EMBL" id="JACEGA010000001">
    <property type="protein sequence ID" value="MBB2182164.1"/>
    <property type="molecule type" value="Genomic_DNA"/>
</dbReference>
<evidence type="ECO:0000313" key="5">
    <source>
        <dbReference type="EMBL" id="MBB2182164.1"/>
    </source>
</evidence>
<comment type="caution">
    <text evidence="5">The sequence shown here is derived from an EMBL/GenBank/DDBJ whole genome shotgun (WGS) entry which is preliminary data.</text>
</comment>
<dbReference type="AlphaFoldDB" id="A0A839JXX7"/>
<organism evidence="5 6">
    <name type="scientific">Variimorphobacter saccharofermentans</name>
    <dbReference type="NCBI Taxonomy" id="2755051"/>
    <lineage>
        <taxon>Bacteria</taxon>
        <taxon>Bacillati</taxon>
        <taxon>Bacillota</taxon>
        <taxon>Clostridia</taxon>
        <taxon>Lachnospirales</taxon>
        <taxon>Lachnospiraceae</taxon>
        <taxon>Variimorphobacter</taxon>
    </lineage>
</organism>
<keyword evidence="6" id="KW-1185">Reference proteome</keyword>
<dbReference type="Proteomes" id="UP000574276">
    <property type="component" value="Unassembled WGS sequence"/>
</dbReference>
<dbReference type="PANTHER" id="PTHR33392">
    <property type="entry name" value="POLYISOPRENYL-TEICHOIC ACID--PEPTIDOGLYCAN TEICHOIC ACID TRANSFERASE TAGU"/>
    <property type="match status" value="1"/>
</dbReference>
<keyword evidence="3" id="KW-1133">Transmembrane helix</keyword>
<proteinExistence type="inferred from homology"/>
<reference evidence="5 6" key="1">
    <citation type="submission" date="2020-07" db="EMBL/GenBank/DDBJ databases">
        <title>Characterization and genome sequencing of isolate MD1, a novel member within the family Lachnospiraceae.</title>
        <authorList>
            <person name="Rettenmaier R."/>
            <person name="Di Bello L."/>
            <person name="Zinser C."/>
            <person name="Scheitz K."/>
            <person name="Liebl W."/>
            <person name="Zverlov V."/>
        </authorList>
    </citation>
    <scope>NUCLEOTIDE SEQUENCE [LARGE SCALE GENOMIC DNA]</scope>
    <source>
        <strain evidence="5 6">MD1</strain>
    </source>
</reference>
<evidence type="ECO:0000313" key="6">
    <source>
        <dbReference type="Proteomes" id="UP000574276"/>
    </source>
</evidence>
<evidence type="ECO:0000256" key="2">
    <source>
        <dbReference type="SAM" id="MobiDB-lite"/>
    </source>
</evidence>
<evidence type="ECO:0000256" key="1">
    <source>
        <dbReference type="ARBA" id="ARBA00006068"/>
    </source>
</evidence>